<dbReference type="Gene3D" id="1.10.510.10">
    <property type="entry name" value="Transferase(Phosphotransferase) domain 1"/>
    <property type="match status" value="1"/>
</dbReference>
<feature type="compositionally biased region" description="Basic and acidic residues" evidence="1">
    <location>
        <begin position="40"/>
        <end position="57"/>
    </location>
</feature>
<dbReference type="InterPro" id="IPR000719">
    <property type="entry name" value="Prot_kinase_dom"/>
</dbReference>
<reference evidence="3" key="1">
    <citation type="submission" date="2023-06" db="EMBL/GenBank/DDBJ databases">
        <title>Genome-scale phylogeny and comparative genomics of the fungal order Sordariales.</title>
        <authorList>
            <consortium name="Lawrence Berkeley National Laboratory"/>
            <person name="Hensen N."/>
            <person name="Bonometti L."/>
            <person name="Westerberg I."/>
            <person name="Brannstrom I.O."/>
            <person name="Guillou S."/>
            <person name="Cros-Aarteil S."/>
            <person name="Calhoun S."/>
            <person name="Haridas S."/>
            <person name="Kuo A."/>
            <person name="Mondo S."/>
            <person name="Pangilinan J."/>
            <person name="Riley R."/>
            <person name="Labutti K."/>
            <person name="Andreopoulos B."/>
            <person name="Lipzen A."/>
            <person name="Chen C."/>
            <person name="Yanf M."/>
            <person name="Daum C."/>
            <person name="Ng V."/>
            <person name="Clum A."/>
            <person name="Steindorff A."/>
            <person name="Ohm R."/>
            <person name="Martin F."/>
            <person name="Silar P."/>
            <person name="Natvig D."/>
            <person name="Lalanne C."/>
            <person name="Gautier V."/>
            <person name="Ament-Velasquez S.L."/>
            <person name="Kruys A."/>
            <person name="Hutchinson M.I."/>
            <person name="Powell A.J."/>
            <person name="Barry K."/>
            <person name="Miller A.N."/>
            <person name="Grigoriev I.V."/>
            <person name="Debuchy R."/>
            <person name="Gladieux P."/>
            <person name="Thoren M.H."/>
            <person name="Johannesson H."/>
        </authorList>
    </citation>
    <scope>NUCLEOTIDE SEQUENCE</scope>
    <source>
        <strain evidence="3">SMH4607-1</strain>
    </source>
</reference>
<dbReference type="SUPFAM" id="SSF56112">
    <property type="entry name" value="Protein kinase-like (PK-like)"/>
    <property type="match status" value="1"/>
</dbReference>
<dbReference type="AlphaFoldDB" id="A0AA40E7S1"/>
<feature type="domain" description="Protein kinase" evidence="2">
    <location>
        <begin position="121"/>
        <end position="380"/>
    </location>
</feature>
<dbReference type="EMBL" id="JAUKUA010000001">
    <property type="protein sequence ID" value="KAK0730100.1"/>
    <property type="molecule type" value="Genomic_DNA"/>
</dbReference>
<feature type="compositionally biased region" description="Basic and acidic residues" evidence="1">
    <location>
        <begin position="461"/>
        <end position="478"/>
    </location>
</feature>
<feature type="region of interest" description="Disordered" evidence="1">
    <location>
        <begin position="456"/>
        <end position="512"/>
    </location>
</feature>
<feature type="compositionally biased region" description="Basic residues" evidence="1">
    <location>
        <begin position="479"/>
        <end position="488"/>
    </location>
</feature>
<proteinExistence type="predicted"/>
<evidence type="ECO:0000313" key="3">
    <source>
        <dbReference type="EMBL" id="KAK0730100.1"/>
    </source>
</evidence>
<gene>
    <name evidence="3" type="ORF">B0H67DRAFT_678011</name>
</gene>
<feature type="region of interest" description="Disordered" evidence="1">
    <location>
        <begin position="40"/>
        <end position="59"/>
    </location>
</feature>
<comment type="caution">
    <text evidence="3">The sequence shown here is derived from an EMBL/GenBank/DDBJ whole genome shotgun (WGS) entry which is preliminary data.</text>
</comment>
<dbReference type="GO" id="GO:0004672">
    <property type="term" value="F:protein kinase activity"/>
    <property type="evidence" value="ECO:0007669"/>
    <property type="project" value="InterPro"/>
</dbReference>
<dbReference type="InterPro" id="IPR011009">
    <property type="entry name" value="Kinase-like_dom_sf"/>
</dbReference>
<dbReference type="PROSITE" id="PS50011">
    <property type="entry name" value="PROTEIN_KINASE_DOM"/>
    <property type="match status" value="1"/>
</dbReference>
<evidence type="ECO:0000313" key="4">
    <source>
        <dbReference type="Proteomes" id="UP001172102"/>
    </source>
</evidence>
<organism evidence="3 4">
    <name type="scientific">Lasiosphaeris hirsuta</name>
    <dbReference type="NCBI Taxonomy" id="260670"/>
    <lineage>
        <taxon>Eukaryota</taxon>
        <taxon>Fungi</taxon>
        <taxon>Dikarya</taxon>
        <taxon>Ascomycota</taxon>
        <taxon>Pezizomycotina</taxon>
        <taxon>Sordariomycetes</taxon>
        <taxon>Sordariomycetidae</taxon>
        <taxon>Sordariales</taxon>
        <taxon>Lasiosphaeriaceae</taxon>
        <taxon>Lasiosphaeris</taxon>
    </lineage>
</organism>
<protein>
    <recommendedName>
        <fullName evidence="2">Protein kinase domain-containing protein</fullName>
    </recommendedName>
</protein>
<evidence type="ECO:0000256" key="1">
    <source>
        <dbReference type="SAM" id="MobiDB-lite"/>
    </source>
</evidence>
<dbReference type="Proteomes" id="UP001172102">
    <property type="component" value="Unassembled WGS sequence"/>
</dbReference>
<keyword evidence="4" id="KW-1185">Reference proteome</keyword>
<dbReference type="GO" id="GO:0005524">
    <property type="term" value="F:ATP binding"/>
    <property type="evidence" value="ECO:0007669"/>
    <property type="project" value="InterPro"/>
</dbReference>
<name>A0AA40E7S1_9PEZI</name>
<sequence>MNNTVQWIGPDLRKGDSETYRDGDTLRYLSVWVKWDDDRDRDVDTSRDQNSPERLSEDMGISELEDKRVTAVMAILPGLFTSLAPNVQGVDITPSGEVLATTTDNRAVRFHEPYYPSIMEYGLSSPYGHGGGSSLVHGSAIGPRVAALKFPFRNPSFIGGGLWTGIHILGRLPPHRNVVSMDDLVLEEISGLGVVGYTMPCFDGYTLAKQPAPWSFKLKWLREIMQAVDFLDLECGVINADLIANNILINTATDSVVLIDLGMGRSARRQLIGGKRHHGCPTSLVVAKPADAQAVATWGVKRVTLTVLFHITQHRTLDDWTRMEWEQQNEESARSRENWVKHPDVELDANISFFYDALMAWADKRRDGPLPSDASDSDWVTFGEHRSRPDRVNLSHAPRTIDRIRAGRPVLNWLRPPTSKLDPNRPVLATGRYANEEPAAGFILVPDPSRGFPQPPLGIDGIKRPRITPDEEGRGQDTHKRRATTHVKAKVDGDQKAADAAGTEANEGRGEG</sequence>
<evidence type="ECO:0000259" key="2">
    <source>
        <dbReference type="PROSITE" id="PS50011"/>
    </source>
</evidence>
<accession>A0AA40E7S1</accession>